<comment type="caution">
    <text evidence="2">The sequence shown here is derived from an EMBL/GenBank/DDBJ whole genome shotgun (WGS) entry which is preliminary data.</text>
</comment>
<dbReference type="InterPro" id="IPR036844">
    <property type="entry name" value="Hint_dom_sf"/>
</dbReference>
<dbReference type="Gene3D" id="2.170.16.10">
    <property type="entry name" value="Hedgehog/Intein (Hint) domain"/>
    <property type="match status" value="1"/>
</dbReference>
<proteinExistence type="predicted"/>
<keyword evidence="3" id="KW-1185">Reference proteome</keyword>
<organism evidence="2 3">
    <name type="scientific">Ancylobacter defluvii</name>
    <dbReference type="NCBI Taxonomy" id="1282440"/>
    <lineage>
        <taxon>Bacteria</taxon>
        <taxon>Pseudomonadati</taxon>
        <taxon>Pseudomonadota</taxon>
        <taxon>Alphaproteobacteria</taxon>
        <taxon>Hyphomicrobiales</taxon>
        <taxon>Xanthobacteraceae</taxon>
        <taxon>Ancylobacter</taxon>
    </lineage>
</organism>
<reference evidence="2" key="1">
    <citation type="journal article" date="2014" name="Int. J. Syst. Evol. Microbiol.">
        <title>Complete genome sequence of Corynebacterium casei LMG S-19264T (=DSM 44701T), isolated from a smear-ripened cheese.</title>
        <authorList>
            <consortium name="US DOE Joint Genome Institute (JGI-PGF)"/>
            <person name="Walter F."/>
            <person name="Albersmeier A."/>
            <person name="Kalinowski J."/>
            <person name="Ruckert C."/>
        </authorList>
    </citation>
    <scope>NUCLEOTIDE SEQUENCE</scope>
    <source>
        <strain evidence="2">VKM B-2789</strain>
    </source>
</reference>
<evidence type="ECO:0000259" key="1">
    <source>
        <dbReference type="Pfam" id="PF13403"/>
    </source>
</evidence>
<name>A0A9W6JXT8_9HYPH</name>
<accession>A0A9W6JXT8</accession>
<reference evidence="2" key="2">
    <citation type="submission" date="2023-01" db="EMBL/GenBank/DDBJ databases">
        <authorList>
            <person name="Sun Q."/>
            <person name="Evtushenko L."/>
        </authorList>
    </citation>
    <scope>NUCLEOTIDE SEQUENCE</scope>
    <source>
        <strain evidence="2">VKM B-2789</strain>
    </source>
</reference>
<evidence type="ECO:0000313" key="2">
    <source>
        <dbReference type="EMBL" id="GLK84546.1"/>
    </source>
</evidence>
<dbReference type="SUPFAM" id="SSF51294">
    <property type="entry name" value="Hedgehog/intein (Hint) domain"/>
    <property type="match status" value="1"/>
</dbReference>
<feature type="domain" description="Hedgehog/Intein (Hint)" evidence="1">
    <location>
        <begin position="112"/>
        <end position="246"/>
    </location>
</feature>
<dbReference type="EMBL" id="BSFM01000014">
    <property type="protein sequence ID" value="GLK84546.1"/>
    <property type="molecule type" value="Genomic_DNA"/>
</dbReference>
<dbReference type="RefSeq" id="WP_213364435.1">
    <property type="nucleotide sequence ID" value="NZ_BSFM01000014.1"/>
</dbReference>
<sequence>MATYQTAYLYVLDENGNSNTGKIDEIVNNSEANSTESVDNSIVSVGETFSVVFTNTTTGSTYDGTYTYLGHATPFSGFVASDSDGVYYLFSNDPSIPVGTTLNGFTAEAIPVCFLAGTMIATPSGEVAIETLHAGDLVLTADGSTKPVRWLARQTVSTIFADPMKVCPIRITAGALGGDLPARDLCVSNDHALLIDGMLVQAGALVNGTTIMRHADMPQTFVYYHVELEDHSLILVEGVPAETYVDNVTRRRFDNWQEAPEASIAELDMPRVKSARQLPASIRARLAEREAA</sequence>
<dbReference type="Pfam" id="PF13403">
    <property type="entry name" value="Hint_2"/>
    <property type="match status" value="1"/>
</dbReference>
<gene>
    <name evidence="2" type="ORF">GCM10017653_26160</name>
</gene>
<evidence type="ECO:0000313" key="3">
    <source>
        <dbReference type="Proteomes" id="UP001143330"/>
    </source>
</evidence>
<dbReference type="Proteomes" id="UP001143330">
    <property type="component" value="Unassembled WGS sequence"/>
</dbReference>
<dbReference type="AlphaFoldDB" id="A0A9W6JXT8"/>
<dbReference type="InterPro" id="IPR028992">
    <property type="entry name" value="Hedgehog/Intein_dom"/>
</dbReference>
<protein>
    <recommendedName>
        <fullName evidence="1">Hedgehog/Intein (Hint) domain-containing protein</fullName>
    </recommendedName>
</protein>